<keyword evidence="2" id="KW-1185">Reference proteome</keyword>
<sequence length="44" mass="4945">MDEFSEVSITLGLPGSALGPLLKRFAGSVHIEDSRGHRDYDKWR</sequence>
<name>A0ACA9NF25_9GLOM</name>
<evidence type="ECO:0000313" key="2">
    <source>
        <dbReference type="Proteomes" id="UP000789525"/>
    </source>
</evidence>
<dbReference type="Proteomes" id="UP000789525">
    <property type="component" value="Unassembled WGS sequence"/>
</dbReference>
<reference evidence="1" key="1">
    <citation type="submission" date="2021-06" db="EMBL/GenBank/DDBJ databases">
        <authorList>
            <person name="Kallberg Y."/>
            <person name="Tangrot J."/>
            <person name="Rosling A."/>
        </authorList>
    </citation>
    <scope>NUCLEOTIDE SEQUENCE</scope>
    <source>
        <strain evidence="1">CL356</strain>
    </source>
</reference>
<proteinExistence type="predicted"/>
<protein>
    <submittedName>
        <fullName evidence="1">1560_t:CDS:1</fullName>
    </submittedName>
</protein>
<dbReference type="EMBL" id="CAJVPT010020888">
    <property type="protein sequence ID" value="CAG8651446.1"/>
    <property type="molecule type" value="Genomic_DNA"/>
</dbReference>
<organism evidence="1 2">
    <name type="scientific">Acaulospora colombiana</name>
    <dbReference type="NCBI Taxonomy" id="27376"/>
    <lineage>
        <taxon>Eukaryota</taxon>
        <taxon>Fungi</taxon>
        <taxon>Fungi incertae sedis</taxon>
        <taxon>Mucoromycota</taxon>
        <taxon>Glomeromycotina</taxon>
        <taxon>Glomeromycetes</taxon>
        <taxon>Diversisporales</taxon>
        <taxon>Acaulosporaceae</taxon>
        <taxon>Acaulospora</taxon>
    </lineage>
</organism>
<comment type="caution">
    <text evidence="1">The sequence shown here is derived from an EMBL/GenBank/DDBJ whole genome shotgun (WGS) entry which is preliminary data.</text>
</comment>
<gene>
    <name evidence="1" type="ORF">ACOLOM_LOCUS8262</name>
</gene>
<accession>A0ACA9NF25</accession>
<evidence type="ECO:0000313" key="1">
    <source>
        <dbReference type="EMBL" id="CAG8651446.1"/>
    </source>
</evidence>